<evidence type="ECO:0000313" key="2">
    <source>
        <dbReference type="EMBL" id="EGG09794.1"/>
    </source>
</evidence>
<dbReference type="RefSeq" id="XP_007406848.1">
    <property type="nucleotide sequence ID" value="XM_007406786.1"/>
</dbReference>
<evidence type="ECO:0000313" key="3">
    <source>
        <dbReference type="Proteomes" id="UP000001072"/>
    </source>
</evidence>
<evidence type="ECO:0000256" key="1">
    <source>
        <dbReference type="SAM" id="MobiDB-lite"/>
    </source>
</evidence>
<dbReference type="VEuPathDB" id="FungiDB:MELLADRAFT_95285"/>
<feature type="compositionally biased region" description="Polar residues" evidence="1">
    <location>
        <begin position="209"/>
        <end position="227"/>
    </location>
</feature>
<feature type="region of interest" description="Disordered" evidence="1">
    <location>
        <begin position="34"/>
        <end position="64"/>
    </location>
</feature>
<gene>
    <name evidence="2" type="ORF">MELLADRAFT_95285</name>
</gene>
<name>F4RCW3_MELLP</name>
<keyword evidence="3" id="KW-1185">Reference proteome</keyword>
<feature type="compositionally biased region" description="Polar residues" evidence="1">
    <location>
        <begin position="41"/>
        <end position="50"/>
    </location>
</feature>
<proteinExistence type="predicted"/>
<feature type="region of interest" description="Disordered" evidence="1">
    <location>
        <begin position="595"/>
        <end position="647"/>
    </location>
</feature>
<dbReference type="AlphaFoldDB" id="F4RCW3"/>
<feature type="region of interest" description="Disordered" evidence="1">
    <location>
        <begin position="199"/>
        <end position="269"/>
    </location>
</feature>
<accession>F4RCW3</accession>
<dbReference type="InParanoid" id="F4RCW3"/>
<dbReference type="STRING" id="747676.F4RCW3"/>
<feature type="compositionally biased region" description="Polar residues" evidence="1">
    <location>
        <begin position="374"/>
        <end position="401"/>
    </location>
</feature>
<feature type="region of interest" description="Disordered" evidence="1">
    <location>
        <begin position="368"/>
        <end position="401"/>
    </location>
</feature>
<feature type="compositionally biased region" description="Polar residues" evidence="1">
    <location>
        <begin position="636"/>
        <end position="647"/>
    </location>
</feature>
<protein>
    <submittedName>
        <fullName evidence="2">Uncharacterized protein</fullName>
    </submittedName>
</protein>
<organism evidence="3">
    <name type="scientific">Melampsora larici-populina (strain 98AG31 / pathotype 3-4-7)</name>
    <name type="common">Poplar leaf rust fungus</name>
    <dbReference type="NCBI Taxonomy" id="747676"/>
    <lineage>
        <taxon>Eukaryota</taxon>
        <taxon>Fungi</taxon>
        <taxon>Dikarya</taxon>
        <taxon>Basidiomycota</taxon>
        <taxon>Pucciniomycotina</taxon>
        <taxon>Pucciniomycetes</taxon>
        <taxon>Pucciniales</taxon>
        <taxon>Melampsoraceae</taxon>
        <taxon>Melampsora</taxon>
    </lineage>
</organism>
<sequence length="647" mass="72164">MVRNLVLHQCQMLTMLEYPSYHQENPTDPQIVSQAHGVQGAQGTPNQTDFYHSGFIGHGQQREDHNQLHNQLSAQQHGGQQSPAQNEQNTYIFHPDLARQDHHNTYSSYPNSAQQDHHNIYNSMYPGSNYDSSNLTAHAQQTQSTHYRSNLQQTQDYFHSSGQSQLHDRNFGERSPKNNQHVASVRLLQSRPPVIQEATYPSALDRNRQPPQASTGTHLQSQPPTTTQKRKNARREGPAGVPRIPPTIEPTRSASLTTPTSTRTQGPTTTRAIHAKNKDTVPPALKNYYLALHDEFDKALAINCINNQVSVKAVRKLWGEKTVRRGPNSYQQWYKSEEVSGIFKETSGVANGKGSTLASSIWSEKSQAEKDSYKVQNQPVNSVTTPNPIDSTPHTDSNTPRTELLSNVRAKNMSLASARAAVNNFMLKWQGEANNMAATYEGDFAIIGVSNYLGDDSYQVVRATPRALKWVEHDRICHPKNHIAAQLQAFVTGTQAGLLNLSKTKLDDRGRCREALSKLISIKTKDKIKKWTWKGCKEKLAEDGYYVQFASDSKSCTSYIMQDSNQLTPTQARDVLDDILHNKILILETEAVPTRKAKRRRQCGSDNPPATPLEDPSTPTNNTTPININTPPIATHSASDNTPAEDA</sequence>
<feature type="region of interest" description="Disordered" evidence="1">
    <location>
        <begin position="159"/>
        <end position="178"/>
    </location>
</feature>
<feature type="region of interest" description="Disordered" evidence="1">
    <location>
        <begin position="101"/>
        <end position="148"/>
    </location>
</feature>
<feature type="compositionally biased region" description="Polar residues" evidence="1">
    <location>
        <begin position="105"/>
        <end position="148"/>
    </location>
</feature>
<feature type="compositionally biased region" description="Low complexity" evidence="1">
    <location>
        <begin position="618"/>
        <end position="633"/>
    </location>
</feature>
<dbReference type="OrthoDB" id="2507059at2759"/>
<reference evidence="3" key="1">
    <citation type="journal article" date="2011" name="Proc. Natl. Acad. Sci. U.S.A.">
        <title>Obligate biotrophy features unraveled by the genomic analysis of rust fungi.</title>
        <authorList>
            <person name="Duplessis S."/>
            <person name="Cuomo C.A."/>
            <person name="Lin Y.-C."/>
            <person name="Aerts A."/>
            <person name="Tisserant E."/>
            <person name="Veneault-Fourrey C."/>
            <person name="Joly D.L."/>
            <person name="Hacquard S."/>
            <person name="Amselem J."/>
            <person name="Cantarel B.L."/>
            <person name="Chiu R."/>
            <person name="Coutinho P.M."/>
            <person name="Feau N."/>
            <person name="Field M."/>
            <person name="Frey P."/>
            <person name="Gelhaye E."/>
            <person name="Goldberg J."/>
            <person name="Grabherr M.G."/>
            <person name="Kodira C.D."/>
            <person name="Kohler A."/>
            <person name="Kuees U."/>
            <person name="Lindquist E.A."/>
            <person name="Lucas S.M."/>
            <person name="Mago R."/>
            <person name="Mauceli E."/>
            <person name="Morin E."/>
            <person name="Murat C."/>
            <person name="Pangilinan J.L."/>
            <person name="Park R."/>
            <person name="Pearson M."/>
            <person name="Quesneville H."/>
            <person name="Rouhier N."/>
            <person name="Sakthikumar S."/>
            <person name="Salamov A.A."/>
            <person name="Schmutz J."/>
            <person name="Selles B."/>
            <person name="Shapiro H."/>
            <person name="Tanguay P."/>
            <person name="Tuskan G.A."/>
            <person name="Henrissat B."/>
            <person name="Van de Peer Y."/>
            <person name="Rouze P."/>
            <person name="Ellis J.G."/>
            <person name="Dodds P.N."/>
            <person name="Schein J.E."/>
            <person name="Zhong S."/>
            <person name="Hamelin R.C."/>
            <person name="Grigoriev I.V."/>
            <person name="Szabo L.J."/>
            <person name="Martin F."/>
        </authorList>
    </citation>
    <scope>NUCLEOTIDE SEQUENCE [LARGE SCALE GENOMIC DNA]</scope>
    <source>
        <strain evidence="3">98AG31 / pathotype 3-4-7</strain>
    </source>
</reference>
<feature type="compositionally biased region" description="Basic and acidic residues" evidence="1">
    <location>
        <begin position="166"/>
        <end position="176"/>
    </location>
</feature>
<feature type="compositionally biased region" description="Low complexity" evidence="1">
    <location>
        <begin position="250"/>
        <end position="269"/>
    </location>
</feature>
<dbReference type="Proteomes" id="UP000001072">
    <property type="component" value="Unassembled WGS sequence"/>
</dbReference>
<dbReference type="GeneID" id="18937194"/>
<dbReference type="KEGG" id="mlr:MELLADRAFT_95285"/>
<dbReference type="HOGENOM" id="CLU_022998_0_0_1"/>
<dbReference type="EMBL" id="GL883096">
    <property type="protein sequence ID" value="EGG09794.1"/>
    <property type="molecule type" value="Genomic_DNA"/>
</dbReference>